<evidence type="ECO:0000313" key="2">
    <source>
        <dbReference type="Proteomes" id="UP000325081"/>
    </source>
</evidence>
<dbReference type="AlphaFoldDB" id="A0A5A7PQT7"/>
<gene>
    <name evidence="1" type="ORF">STAS_11426</name>
</gene>
<dbReference type="Proteomes" id="UP000325081">
    <property type="component" value="Unassembled WGS sequence"/>
</dbReference>
<dbReference type="EMBL" id="BKCP01004960">
    <property type="protein sequence ID" value="GER35170.1"/>
    <property type="molecule type" value="Genomic_DNA"/>
</dbReference>
<name>A0A5A7PQT7_STRAF</name>
<comment type="caution">
    <text evidence="1">The sequence shown here is derived from an EMBL/GenBank/DDBJ whole genome shotgun (WGS) entry which is preliminary data.</text>
</comment>
<sequence>MLTLLSPIFWPSCARSRQARPFSAPATGYPTTVPLPLRSASTTTSECSPLAIDQYSVDTCSRRRSPTRPDPTQWIILLRKPTFFDWSFSSAAASISNLIRANVFPGDGIGPHIVESVKQHLAPESQRVVQFLEDRRDFGLPGIFHLLEAPWGE</sequence>
<keyword evidence="2" id="KW-1185">Reference proteome</keyword>
<reference evidence="2" key="1">
    <citation type="journal article" date="2019" name="Curr. Biol.">
        <title>Genome Sequence of Striga asiatica Provides Insight into the Evolution of Plant Parasitism.</title>
        <authorList>
            <person name="Yoshida S."/>
            <person name="Kim S."/>
            <person name="Wafula E.K."/>
            <person name="Tanskanen J."/>
            <person name="Kim Y.M."/>
            <person name="Honaas L."/>
            <person name="Yang Z."/>
            <person name="Spallek T."/>
            <person name="Conn C.E."/>
            <person name="Ichihashi Y."/>
            <person name="Cheong K."/>
            <person name="Cui S."/>
            <person name="Der J.P."/>
            <person name="Gundlach H."/>
            <person name="Jiao Y."/>
            <person name="Hori C."/>
            <person name="Ishida J.K."/>
            <person name="Kasahara H."/>
            <person name="Kiba T."/>
            <person name="Kim M.S."/>
            <person name="Koo N."/>
            <person name="Laohavisit A."/>
            <person name="Lee Y.H."/>
            <person name="Lumba S."/>
            <person name="McCourt P."/>
            <person name="Mortimer J.C."/>
            <person name="Mutuku J.M."/>
            <person name="Nomura T."/>
            <person name="Sasaki-Sekimoto Y."/>
            <person name="Seto Y."/>
            <person name="Wang Y."/>
            <person name="Wakatake T."/>
            <person name="Sakakibara H."/>
            <person name="Demura T."/>
            <person name="Yamaguchi S."/>
            <person name="Yoneyama K."/>
            <person name="Manabe R.I."/>
            <person name="Nelson D.C."/>
            <person name="Schulman A.H."/>
            <person name="Timko M.P."/>
            <person name="dePamphilis C.W."/>
            <person name="Choi D."/>
            <person name="Shirasu K."/>
        </authorList>
    </citation>
    <scope>NUCLEOTIDE SEQUENCE [LARGE SCALE GENOMIC DNA]</scope>
    <source>
        <strain evidence="2">cv. UVA1</strain>
    </source>
</reference>
<evidence type="ECO:0000313" key="1">
    <source>
        <dbReference type="EMBL" id="GER35170.1"/>
    </source>
</evidence>
<protein>
    <submittedName>
        <fullName evidence="1">GTP-sensing transcriptional pleiotropic repressorCodY</fullName>
    </submittedName>
</protein>
<accession>A0A5A7PQT7</accession>
<proteinExistence type="predicted"/>
<dbReference type="OrthoDB" id="1938398at2759"/>
<organism evidence="1 2">
    <name type="scientific">Striga asiatica</name>
    <name type="common">Asiatic witchweed</name>
    <name type="synonym">Buchnera asiatica</name>
    <dbReference type="NCBI Taxonomy" id="4170"/>
    <lineage>
        <taxon>Eukaryota</taxon>
        <taxon>Viridiplantae</taxon>
        <taxon>Streptophyta</taxon>
        <taxon>Embryophyta</taxon>
        <taxon>Tracheophyta</taxon>
        <taxon>Spermatophyta</taxon>
        <taxon>Magnoliopsida</taxon>
        <taxon>eudicotyledons</taxon>
        <taxon>Gunneridae</taxon>
        <taxon>Pentapetalae</taxon>
        <taxon>asterids</taxon>
        <taxon>lamiids</taxon>
        <taxon>Lamiales</taxon>
        <taxon>Orobanchaceae</taxon>
        <taxon>Buchnereae</taxon>
        <taxon>Striga</taxon>
    </lineage>
</organism>